<dbReference type="PANTHER" id="PTHR32440:SF11">
    <property type="entry name" value="METALLOPHOSPHOESTERASE DOMAIN-CONTAINING PROTEIN"/>
    <property type="match status" value="1"/>
</dbReference>
<dbReference type="GO" id="GO:0016788">
    <property type="term" value="F:hydrolase activity, acting on ester bonds"/>
    <property type="evidence" value="ECO:0007669"/>
    <property type="project" value="TreeGrafter"/>
</dbReference>
<comment type="caution">
    <text evidence="3">The sequence shown here is derived from an EMBL/GenBank/DDBJ whole genome shotgun (WGS) entry which is preliminary data.</text>
</comment>
<dbReference type="InterPro" id="IPR029052">
    <property type="entry name" value="Metallo-depent_PP-like"/>
</dbReference>
<feature type="transmembrane region" description="Helical" evidence="1">
    <location>
        <begin position="12"/>
        <end position="29"/>
    </location>
</feature>
<dbReference type="EMBL" id="JRKL02000655">
    <property type="protein sequence ID" value="KAF3969360.1"/>
    <property type="molecule type" value="Genomic_DNA"/>
</dbReference>
<accession>A0A8J4RGB9</accession>
<dbReference type="InterPro" id="IPR004843">
    <property type="entry name" value="Calcineurin-like_PHP"/>
</dbReference>
<sequence>MELKRPKTQTQITILSFTCFSLFILTVGLDDQVLALLPPQTTKASGGERYVQMRAGAAFKIAVFADLHFGENAWTDWGPVQDVNSVKVMNTVLDNETTTDFVVYLGDVITANNIPIANASLYWDQAISPTKSRNIPWATANSTYSGEEACSFRGTQRIELMKHDIEHDVLSYSSNGPKDLWPSISNYVLQVSSSDDPKSPVVYLYFLDSGGGSYPEVISNAQAEWFQKKSEEINPNASVPELIFWHIPSQAYRNVAPRFGIHQPCVGLINKESVASQEAELGIMNLLVKRPSVKAVFVGHNHGLDWCCPYKKLWLCYARHTGYGGYGSWPRGARIIEITQQPFSIKSWIRMEDGVVHSRVTLSP</sequence>
<dbReference type="AlphaFoldDB" id="A0A8J4RGB9"/>
<organism evidence="3 4">
    <name type="scientific">Castanea mollissima</name>
    <name type="common">Chinese chestnut</name>
    <dbReference type="NCBI Taxonomy" id="60419"/>
    <lineage>
        <taxon>Eukaryota</taxon>
        <taxon>Viridiplantae</taxon>
        <taxon>Streptophyta</taxon>
        <taxon>Embryophyta</taxon>
        <taxon>Tracheophyta</taxon>
        <taxon>Spermatophyta</taxon>
        <taxon>Magnoliopsida</taxon>
        <taxon>eudicotyledons</taxon>
        <taxon>Gunneridae</taxon>
        <taxon>Pentapetalae</taxon>
        <taxon>rosids</taxon>
        <taxon>fabids</taxon>
        <taxon>Fagales</taxon>
        <taxon>Fagaceae</taxon>
        <taxon>Castanea</taxon>
    </lineage>
</organism>
<dbReference type="PANTHER" id="PTHR32440">
    <property type="entry name" value="PHOSPHATASE DCR2-RELATED-RELATED"/>
    <property type="match status" value="1"/>
</dbReference>
<dbReference type="GO" id="GO:0005737">
    <property type="term" value="C:cytoplasm"/>
    <property type="evidence" value="ECO:0007669"/>
    <property type="project" value="TreeGrafter"/>
</dbReference>
<dbReference type="InterPro" id="IPR011230">
    <property type="entry name" value="PAP14/16/28/29"/>
</dbReference>
<dbReference type="Proteomes" id="UP000737018">
    <property type="component" value="Unassembled WGS sequence"/>
</dbReference>
<keyword evidence="4" id="KW-1185">Reference proteome</keyword>
<feature type="domain" description="Calcineurin-like phosphoesterase" evidence="2">
    <location>
        <begin position="59"/>
        <end position="302"/>
    </location>
</feature>
<proteinExistence type="predicted"/>
<protein>
    <recommendedName>
        <fullName evidence="2">Calcineurin-like phosphoesterase domain-containing protein</fullName>
    </recommendedName>
</protein>
<dbReference type="Pfam" id="PF00149">
    <property type="entry name" value="Metallophos"/>
    <property type="match status" value="1"/>
</dbReference>
<evidence type="ECO:0000313" key="3">
    <source>
        <dbReference type="EMBL" id="KAF3969360.1"/>
    </source>
</evidence>
<keyword evidence="1" id="KW-0472">Membrane</keyword>
<name>A0A8J4RGB9_9ROSI</name>
<reference evidence="3" key="1">
    <citation type="submission" date="2020-03" db="EMBL/GenBank/DDBJ databases">
        <title>Castanea mollissima Vanexum genome sequencing.</title>
        <authorList>
            <person name="Staton M."/>
        </authorList>
    </citation>
    <scope>NUCLEOTIDE SEQUENCE</scope>
    <source>
        <tissue evidence="3">Leaf</tissue>
    </source>
</reference>
<dbReference type="PIRSF" id="PIRSF030250">
    <property type="entry name" value="Ptase_At2g46880"/>
    <property type="match status" value="1"/>
</dbReference>
<dbReference type="Gene3D" id="3.60.21.10">
    <property type="match status" value="1"/>
</dbReference>
<evidence type="ECO:0000256" key="1">
    <source>
        <dbReference type="SAM" id="Phobius"/>
    </source>
</evidence>
<dbReference type="FunFam" id="3.60.21.10:FF:000172">
    <property type="entry name" value="Predicted protein"/>
    <property type="match status" value="1"/>
</dbReference>
<evidence type="ECO:0000313" key="4">
    <source>
        <dbReference type="Proteomes" id="UP000737018"/>
    </source>
</evidence>
<dbReference type="CDD" id="cd07383">
    <property type="entry name" value="MPP_Dcr2"/>
    <property type="match status" value="1"/>
</dbReference>
<evidence type="ECO:0000259" key="2">
    <source>
        <dbReference type="Pfam" id="PF00149"/>
    </source>
</evidence>
<keyword evidence="1" id="KW-0812">Transmembrane</keyword>
<gene>
    <name evidence="3" type="ORF">CMV_006836</name>
</gene>
<dbReference type="OrthoDB" id="783096at2759"/>
<dbReference type="SUPFAM" id="SSF56300">
    <property type="entry name" value="Metallo-dependent phosphatases"/>
    <property type="match status" value="1"/>
</dbReference>
<keyword evidence="1" id="KW-1133">Transmembrane helix</keyword>